<gene>
    <name evidence="7" type="ORF">MCOO_05520</name>
</gene>
<dbReference type="InterPro" id="IPR036271">
    <property type="entry name" value="Tet_transcr_reg_TetR-rel_C_sf"/>
</dbReference>
<dbReference type="KEGG" id="mcoo:MCOO_05520"/>
<evidence type="ECO:0000313" key="7">
    <source>
        <dbReference type="EMBL" id="BBX44537.1"/>
    </source>
</evidence>
<name>A0A7I7KRR8_9MYCO</name>
<evidence type="ECO:0000256" key="5">
    <source>
        <dbReference type="SAM" id="MobiDB-lite"/>
    </source>
</evidence>
<accession>A0A7I7KRR8</accession>
<keyword evidence="1" id="KW-0805">Transcription regulation</keyword>
<proteinExistence type="predicted"/>
<dbReference type="SUPFAM" id="SSF46689">
    <property type="entry name" value="Homeodomain-like"/>
    <property type="match status" value="1"/>
</dbReference>
<dbReference type="InterPro" id="IPR001647">
    <property type="entry name" value="HTH_TetR"/>
</dbReference>
<feature type="domain" description="HTH tetR-type" evidence="6">
    <location>
        <begin position="19"/>
        <end position="79"/>
    </location>
</feature>
<dbReference type="PANTHER" id="PTHR30055">
    <property type="entry name" value="HTH-TYPE TRANSCRIPTIONAL REGULATOR RUTR"/>
    <property type="match status" value="1"/>
</dbReference>
<dbReference type="PRINTS" id="PR00455">
    <property type="entry name" value="HTHTETR"/>
</dbReference>
<evidence type="ECO:0000256" key="2">
    <source>
        <dbReference type="ARBA" id="ARBA00023125"/>
    </source>
</evidence>
<dbReference type="InterPro" id="IPR050109">
    <property type="entry name" value="HTH-type_TetR-like_transc_reg"/>
</dbReference>
<dbReference type="AlphaFoldDB" id="A0A7I7KRR8"/>
<evidence type="ECO:0000256" key="3">
    <source>
        <dbReference type="ARBA" id="ARBA00023163"/>
    </source>
</evidence>
<reference evidence="7 8" key="1">
    <citation type="journal article" date="2019" name="Emerg. Microbes Infect.">
        <title>Comprehensive subspecies identification of 175 nontuberculous mycobacteria species based on 7547 genomic profiles.</title>
        <authorList>
            <person name="Matsumoto Y."/>
            <person name="Kinjo T."/>
            <person name="Motooka D."/>
            <person name="Nabeya D."/>
            <person name="Jung N."/>
            <person name="Uechi K."/>
            <person name="Horii T."/>
            <person name="Iida T."/>
            <person name="Fujita J."/>
            <person name="Nakamura S."/>
        </authorList>
    </citation>
    <scope>NUCLEOTIDE SEQUENCE [LARGE SCALE GENOMIC DNA]</scope>
    <source>
        <strain evidence="7 8">JCM 12404</strain>
    </source>
</reference>
<keyword evidence="8" id="KW-1185">Reference proteome</keyword>
<dbReference type="Gene3D" id="1.10.357.10">
    <property type="entry name" value="Tetracycline Repressor, domain 2"/>
    <property type="match status" value="1"/>
</dbReference>
<dbReference type="GO" id="GO:0000976">
    <property type="term" value="F:transcription cis-regulatory region binding"/>
    <property type="evidence" value="ECO:0007669"/>
    <property type="project" value="TreeGrafter"/>
</dbReference>
<evidence type="ECO:0000256" key="1">
    <source>
        <dbReference type="ARBA" id="ARBA00023015"/>
    </source>
</evidence>
<keyword evidence="2 4" id="KW-0238">DNA-binding</keyword>
<dbReference type="PANTHER" id="PTHR30055:SF234">
    <property type="entry name" value="HTH-TYPE TRANSCRIPTIONAL REGULATOR BETI"/>
    <property type="match status" value="1"/>
</dbReference>
<dbReference type="RefSeq" id="WP_232064844.1">
    <property type="nucleotide sequence ID" value="NZ_AP022569.1"/>
</dbReference>
<dbReference type="GO" id="GO:0003700">
    <property type="term" value="F:DNA-binding transcription factor activity"/>
    <property type="evidence" value="ECO:0007669"/>
    <property type="project" value="TreeGrafter"/>
</dbReference>
<feature type="DNA-binding region" description="H-T-H motif" evidence="4">
    <location>
        <begin position="42"/>
        <end position="61"/>
    </location>
</feature>
<evidence type="ECO:0000259" key="6">
    <source>
        <dbReference type="PROSITE" id="PS50977"/>
    </source>
</evidence>
<evidence type="ECO:0000313" key="8">
    <source>
        <dbReference type="Proteomes" id="UP000465866"/>
    </source>
</evidence>
<dbReference type="PROSITE" id="PS50977">
    <property type="entry name" value="HTH_TETR_2"/>
    <property type="match status" value="1"/>
</dbReference>
<dbReference type="InterPro" id="IPR009057">
    <property type="entry name" value="Homeodomain-like_sf"/>
</dbReference>
<sequence>MTHDPRPPGRPVVSDQQQPGRRDDIMSAAKKVFARNGFHGTTIADVASEAGLPFGSVYQYFDSKDALFRALIAGEGYALRTRIAIALGESGQQFGYSEAPFRATLRATFEFFDSDRASTKLLFRDAFTQDPSFNTQLGGIYERWIDDIESLIVAAQQRGDVVAVPPRLVAYTVSALIGDIAHRRLTTDDGITAAEAADFVVALVMKGLRPDKTAPPG</sequence>
<protein>
    <submittedName>
        <fullName evidence="7">TetR family transcriptional regulator</fullName>
    </submittedName>
</protein>
<evidence type="ECO:0000256" key="4">
    <source>
        <dbReference type="PROSITE-ProRule" id="PRU00335"/>
    </source>
</evidence>
<feature type="region of interest" description="Disordered" evidence="5">
    <location>
        <begin position="1"/>
        <end position="21"/>
    </location>
</feature>
<dbReference type="Pfam" id="PF00440">
    <property type="entry name" value="TetR_N"/>
    <property type="match status" value="1"/>
</dbReference>
<dbReference type="Proteomes" id="UP000465866">
    <property type="component" value="Chromosome"/>
</dbReference>
<keyword evidence="3" id="KW-0804">Transcription</keyword>
<dbReference type="Gene3D" id="1.10.10.60">
    <property type="entry name" value="Homeodomain-like"/>
    <property type="match status" value="1"/>
</dbReference>
<dbReference type="EMBL" id="AP022569">
    <property type="protein sequence ID" value="BBX44537.1"/>
    <property type="molecule type" value="Genomic_DNA"/>
</dbReference>
<dbReference type="SUPFAM" id="SSF48498">
    <property type="entry name" value="Tetracyclin repressor-like, C-terminal domain"/>
    <property type="match status" value="1"/>
</dbReference>
<organism evidence="7 8">
    <name type="scientific">Mycobacterium cookii</name>
    <dbReference type="NCBI Taxonomy" id="1775"/>
    <lineage>
        <taxon>Bacteria</taxon>
        <taxon>Bacillati</taxon>
        <taxon>Actinomycetota</taxon>
        <taxon>Actinomycetes</taxon>
        <taxon>Mycobacteriales</taxon>
        <taxon>Mycobacteriaceae</taxon>
        <taxon>Mycobacterium</taxon>
    </lineage>
</organism>